<reference evidence="1" key="1">
    <citation type="journal article" date="2014" name="Genome Biol. Evol.">
        <title>Genome evolution and plasticity of Serratia marcescens, an important multidrug-resistant nosocomial pathogen.</title>
        <authorList>
            <person name="Iguchi A."/>
            <person name="Nagaya Y."/>
            <person name="Pradel E."/>
            <person name="Ooka T."/>
            <person name="Ogura Y."/>
            <person name="Katsura K."/>
            <person name="Kurokawa K."/>
            <person name="Oshima K."/>
            <person name="Hattori M."/>
            <person name="Parkhill J."/>
            <person name="Sebaihia M."/>
            <person name="Coulthurst S.J."/>
            <person name="Gotoh N."/>
            <person name="Thomson N.R."/>
            <person name="Ewbank J.J."/>
            <person name="Hayashi T."/>
        </authorList>
    </citation>
    <scope>NUCLEOTIDE SEQUENCE</scope>
    <source>
        <strain evidence="1">SM39</strain>
    </source>
</reference>
<sequence>MGYWSFLDTGLVPCIIPGCFGRRRGKRTRFGGFFYVWWLPVFPGCQSWSGSRSFLSLLGEKIAPARGAKDYTQQCLSGCGGREQRPEVTTTTFKSFAAYRPAGGTFLNNRCRVSALLMENSLTKGKSLVNENYLQKVKLLRRVE</sequence>
<gene>
    <name evidence="1" type="ORF">SM39_1227</name>
</gene>
<proteinExistence type="predicted"/>
<name>A0AAT9EST2_SERMA</name>
<dbReference type="KEGG" id="smar:SM39_1227"/>
<protein>
    <submittedName>
        <fullName evidence="1">Uncharacterized protein</fullName>
    </submittedName>
</protein>
<organism evidence="1">
    <name type="scientific">Serratia marcescens SM39</name>
    <dbReference type="NCBI Taxonomy" id="1334564"/>
    <lineage>
        <taxon>Bacteria</taxon>
        <taxon>Pseudomonadati</taxon>
        <taxon>Pseudomonadota</taxon>
        <taxon>Gammaproteobacteria</taxon>
        <taxon>Enterobacterales</taxon>
        <taxon>Yersiniaceae</taxon>
        <taxon>Serratia</taxon>
    </lineage>
</organism>
<dbReference type="RefSeq" id="WP_154232805.1">
    <property type="nucleotide sequence ID" value="NZ_AP013063.1"/>
</dbReference>
<dbReference type="AlphaFoldDB" id="A0AAT9EST2"/>
<accession>A0AAT9EST2</accession>
<evidence type="ECO:0000313" key="1">
    <source>
        <dbReference type="EMBL" id="BAO33273.1"/>
    </source>
</evidence>
<dbReference type="EMBL" id="AP013063">
    <property type="protein sequence ID" value="BAO33273.1"/>
    <property type="molecule type" value="Genomic_DNA"/>
</dbReference>